<evidence type="ECO:0000256" key="8">
    <source>
        <dbReference type="ARBA" id="ARBA00023251"/>
    </source>
</evidence>
<evidence type="ECO:0000256" key="7">
    <source>
        <dbReference type="ARBA" id="ARBA00023136"/>
    </source>
</evidence>
<dbReference type="GO" id="GO:0005886">
    <property type="term" value="C:plasma membrane"/>
    <property type="evidence" value="ECO:0007669"/>
    <property type="project" value="UniProtKB-SubCell"/>
</dbReference>
<dbReference type="PANTHER" id="PTHR42711">
    <property type="entry name" value="ABC TRANSPORTER ATP-BINDING PROTEIN"/>
    <property type="match status" value="1"/>
</dbReference>
<dbReference type="InterPro" id="IPR005894">
    <property type="entry name" value="DrrA"/>
</dbReference>
<dbReference type="STRING" id="258533.BN977_04388"/>
<dbReference type="InterPro" id="IPR027417">
    <property type="entry name" value="P-loop_NTPase"/>
</dbReference>
<evidence type="ECO:0000256" key="4">
    <source>
        <dbReference type="ARBA" id="ARBA00022741"/>
    </source>
</evidence>
<organism evidence="11 12">
    <name type="scientific">Mycolicibacterium cosmeticum</name>
    <dbReference type="NCBI Taxonomy" id="258533"/>
    <lineage>
        <taxon>Bacteria</taxon>
        <taxon>Bacillati</taxon>
        <taxon>Actinomycetota</taxon>
        <taxon>Actinomycetes</taxon>
        <taxon>Mycobacteriales</taxon>
        <taxon>Mycobacteriaceae</taxon>
        <taxon>Mycolicibacterium</taxon>
    </lineage>
</organism>
<evidence type="ECO:0000256" key="3">
    <source>
        <dbReference type="ARBA" id="ARBA00022475"/>
    </source>
</evidence>
<reference evidence="11" key="1">
    <citation type="submission" date="2014-03" db="EMBL/GenBank/DDBJ databases">
        <title>Draft Genome Sequence of Mycobacterium cosmeticum DSM 44829.</title>
        <authorList>
            <person name="Croce O."/>
            <person name="Robert C."/>
            <person name="Raoult D."/>
            <person name="Drancourt M."/>
        </authorList>
    </citation>
    <scope>NUCLEOTIDE SEQUENCE [LARGE SCALE GENOMIC DNA]</scope>
    <source>
        <strain evidence="11">DSM 44829</strain>
    </source>
</reference>
<evidence type="ECO:0000256" key="9">
    <source>
        <dbReference type="ARBA" id="ARBA00049985"/>
    </source>
</evidence>
<dbReference type="SMART" id="SM00382">
    <property type="entry name" value="AAA"/>
    <property type="match status" value="1"/>
</dbReference>
<gene>
    <name evidence="11" type="ORF">BN977_04388</name>
</gene>
<evidence type="ECO:0000256" key="1">
    <source>
        <dbReference type="ARBA" id="ARBA00004413"/>
    </source>
</evidence>
<keyword evidence="7" id="KW-0472">Membrane</keyword>
<dbReference type="InterPro" id="IPR017871">
    <property type="entry name" value="ABC_transporter-like_CS"/>
</dbReference>
<name>W9BLF6_MYCCO</name>
<dbReference type="GO" id="GO:0046677">
    <property type="term" value="P:response to antibiotic"/>
    <property type="evidence" value="ECO:0007669"/>
    <property type="project" value="UniProtKB-KW"/>
</dbReference>
<reference evidence="11" key="2">
    <citation type="submission" date="2014-03" db="EMBL/GenBank/DDBJ databases">
        <authorList>
            <person name="Urmite Genomes"/>
        </authorList>
    </citation>
    <scope>NUCLEOTIDE SEQUENCE</scope>
    <source>
        <strain evidence="11">DSM 44829</strain>
    </source>
</reference>
<comment type="similarity">
    <text evidence="9">Belongs to the ABC transporter superfamily. Drug exporter-1 (DrugE1) (TC 3.A.1.105) family.</text>
</comment>
<evidence type="ECO:0000256" key="2">
    <source>
        <dbReference type="ARBA" id="ARBA00022448"/>
    </source>
</evidence>
<dbReference type="FunFam" id="3.40.50.300:FF:000589">
    <property type="entry name" value="ABC transporter, ATP-binding subunit"/>
    <property type="match status" value="1"/>
</dbReference>
<dbReference type="InterPro" id="IPR003439">
    <property type="entry name" value="ABC_transporter-like_ATP-bd"/>
</dbReference>
<dbReference type="InterPro" id="IPR050763">
    <property type="entry name" value="ABC_transporter_ATP-binding"/>
</dbReference>
<feature type="domain" description="ABC transporter" evidence="10">
    <location>
        <begin position="6"/>
        <end position="236"/>
    </location>
</feature>
<keyword evidence="6" id="KW-1278">Translocase</keyword>
<dbReference type="EMBL" id="CCBB010000003">
    <property type="protein sequence ID" value="CDO09565.1"/>
    <property type="molecule type" value="Genomic_DNA"/>
</dbReference>
<dbReference type="OrthoDB" id="9804819at2"/>
<dbReference type="Pfam" id="PF00005">
    <property type="entry name" value="ABC_tran"/>
    <property type="match status" value="1"/>
</dbReference>
<dbReference type="Gene3D" id="3.40.50.300">
    <property type="entry name" value="P-loop containing nucleotide triphosphate hydrolases"/>
    <property type="match status" value="1"/>
</dbReference>
<dbReference type="eggNOG" id="COG1131">
    <property type="taxonomic scope" value="Bacteria"/>
</dbReference>
<dbReference type="RefSeq" id="WP_036401382.1">
    <property type="nucleotide sequence ID" value="NZ_CCBB010000003.1"/>
</dbReference>
<dbReference type="PANTHER" id="PTHR42711:SF19">
    <property type="entry name" value="DOXORUBICIN RESISTANCE ATP-BINDING PROTEIN DRRA"/>
    <property type="match status" value="1"/>
</dbReference>
<keyword evidence="2" id="KW-0813">Transport</keyword>
<evidence type="ECO:0000313" key="11">
    <source>
        <dbReference type="EMBL" id="CDO09565.1"/>
    </source>
</evidence>
<keyword evidence="8" id="KW-0046">Antibiotic resistance</keyword>
<comment type="caution">
    <text evidence="11">The sequence shown here is derived from an EMBL/GenBank/DDBJ whole genome shotgun (WGS) entry which is preliminary data.</text>
</comment>
<dbReference type="GO" id="GO:0055085">
    <property type="term" value="P:transmembrane transport"/>
    <property type="evidence" value="ECO:0007669"/>
    <property type="project" value="UniProtKB-ARBA"/>
</dbReference>
<dbReference type="Proteomes" id="UP000028870">
    <property type="component" value="Unassembled WGS sequence"/>
</dbReference>
<protein>
    <submittedName>
        <fullName evidence="11">Daunorubicin resistance ATP-binding protein</fullName>
    </submittedName>
</protein>
<dbReference type="InterPro" id="IPR003593">
    <property type="entry name" value="AAA+_ATPase"/>
</dbReference>
<dbReference type="GO" id="GO:1900753">
    <property type="term" value="P:doxorubicin transport"/>
    <property type="evidence" value="ECO:0007669"/>
    <property type="project" value="InterPro"/>
</dbReference>
<dbReference type="SUPFAM" id="SSF52540">
    <property type="entry name" value="P-loop containing nucleoside triphosphate hydrolases"/>
    <property type="match status" value="1"/>
</dbReference>
<keyword evidence="3" id="KW-1003">Cell membrane</keyword>
<dbReference type="GO" id="GO:0005524">
    <property type="term" value="F:ATP binding"/>
    <property type="evidence" value="ECO:0007669"/>
    <property type="project" value="UniProtKB-KW"/>
</dbReference>
<keyword evidence="5 11" id="KW-0067">ATP-binding</keyword>
<dbReference type="GO" id="GO:0043215">
    <property type="term" value="P:daunorubicin transport"/>
    <property type="evidence" value="ECO:0007669"/>
    <property type="project" value="InterPro"/>
</dbReference>
<dbReference type="PROSITE" id="PS00211">
    <property type="entry name" value="ABC_TRANSPORTER_1"/>
    <property type="match status" value="1"/>
</dbReference>
<accession>W9BLF6</accession>
<dbReference type="AlphaFoldDB" id="W9BLF6"/>
<evidence type="ECO:0000256" key="5">
    <source>
        <dbReference type="ARBA" id="ARBA00022840"/>
    </source>
</evidence>
<dbReference type="GO" id="GO:0016887">
    <property type="term" value="F:ATP hydrolysis activity"/>
    <property type="evidence" value="ECO:0007669"/>
    <property type="project" value="InterPro"/>
</dbReference>
<dbReference type="PROSITE" id="PS50893">
    <property type="entry name" value="ABC_TRANSPORTER_2"/>
    <property type="match status" value="1"/>
</dbReference>
<proteinExistence type="inferred from homology"/>
<evidence type="ECO:0000256" key="6">
    <source>
        <dbReference type="ARBA" id="ARBA00022967"/>
    </source>
</evidence>
<dbReference type="NCBIfam" id="TIGR01188">
    <property type="entry name" value="drrA"/>
    <property type="match status" value="1"/>
</dbReference>
<evidence type="ECO:0000259" key="10">
    <source>
        <dbReference type="PROSITE" id="PS50893"/>
    </source>
</evidence>
<sequence>MSDYAIHLEDVTKRFGDKQALQGVTFSMPAGTVLGVLGPNGAGKTTTINVLSTLIRPTSGRATVAGFDVVRQAADVRKHIGLTGQYAALDAMLTGRENLVLFAELNGLSRAKARARADELLTAFSLTDAADRRVGTYSGGMRRRADIACGLVAAPAVVFLDEPTTGLDPRSRREVWDLVGSLTAAGTSVLLTTQYLEEADALSDSIVVIDHGRVIAEGTADELKHRVGTTVCQVTPVRPADGPRIAAALADIAGASPDGKTGLAADPDTGTLALPAPDGLATLSEVFRRIETLGIEVADIALRKPSLDEVFFELTGSPA</sequence>
<keyword evidence="4" id="KW-0547">Nucleotide-binding</keyword>
<comment type="subcellular location">
    <subcellularLocation>
        <location evidence="1">Cell membrane</location>
        <topology evidence="1">Peripheral membrane protein</topology>
        <orientation evidence="1">Cytoplasmic side</orientation>
    </subcellularLocation>
</comment>
<evidence type="ECO:0000313" key="12">
    <source>
        <dbReference type="Proteomes" id="UP000028870"/>
    </source>
</evidence>
<keyword evidence="12" id="KW-1185">Reference proteome</keyword>